<comment type="similarity">
    <text evidence="2">Belongs to the glycosyltransferase 2 family.</text>
</comment>
<dbReference type="RefSeq" id="WP_354636371.1">
    <property type="nucleotide sequence ID" value="NZ_CP159837.1"/>
</dbReference>
<keyword evidence="4 6" id="KW-0808">Transferase</keyword>
<dbReference type="Pfam" id="PF00535">
    <property type="entry name" value="Glycos_transf_2"/>
    <property type="match status" value="1"/>
</dbReference>
<accession>A0AAU8JPN4</accession>
<dbReference type="InterPro" id="IPR001173">
    <property type="entry name" value="Glyco_trans_2-like"/>
</dbReference>
<dbReference type="Gene3D" id="3.90.550.10">
    <property type="entry name" value="Spore Coat Polysaccharide Biosynthesis Protein SpsA, Chain A"/>
    <property type="match status" value="1"/>
</dbReference>
<organism evidence="6">
    <name type="scientific">Planktothricoides raciborskii GIHE-MW2</name>
    <dbReference type="NCBI Taxonomy" id="2792601"/>
    <lineage>
        <taxon>Bacteria</taxon>
        <taxon>Bacillati</taxon>
        <taxon>Cyanobacteriota</taxon>
        <taxon>Cyanophyceae</taxon>
        <taxon>Oscillatoriophycideae</taxon>
        <taxon>Oscillatoriales</taxon>
        <taxon>Oscillatoriaceae</taxon>
        <taxon>Planktothricoides</taxon>
    </lineage>
</organism>
<proteinExistence type="inferred from homology"/>
<dbReference type="EC" id="2.4.-.-" evidence="6"/>
<evidence type="ECO:0000256" key="1">
    <source>
        <dbReference type="ARBA" id="ARBA00004776"/>
    </source>
</evidence>
<dbReference type="EMBL" id="CP159837">
    <property type="protein sequence ID" value="XCM40030.1"/>
    <property type="molecule type" value="Genomic_DNA"/>
</dbReference>
<dbReference type="PANTHER" id="PTHR43179:SF12">
    <property type="entry name" value="GALACTOFURANOSYLTRANSFERASE GLFT2"/>
    <property type="match status" value="1"/>
</dbReference>
<reference evidence="6" key="1">
    <citation type="submission" date="2024-07" db="EMBL/GenBank/DDBJ databases">
        <authorList>
            <person name="Kim Y.J."/>
            <person name="Jeong J.Y."/>
        </authorList>
    </citation>
    <scope>NUCLEOTIDE SEQUENCE</scope>
    <source>
        <strain evidence="6">GIHE-MW2</strain>
    </source>
</reference>
<evidence type="ECO:0000259" key="5">
    <source>
        <dbReference type="Pfam" id="PF00535"/>
    </source>
</evidence>
<name>A0AAU8JPN4_9CYAN</name>
<evidence type="ECO:0000256" key="3">
    <source>
        <dbReference type="ARBA" id="ARBA00022676"/>
    </source>
</evidence>
<dbReference type="InterPro" id="IPR029044">
    <property type="entry name" value="Nucleotide-diphossugar_trans"/>
</dbReference>
<dbReference type="PANTHER" id="PTHR43179">
    <property type="entry name" value="RHAMNOSYLTRANSFERASE WBBL"/>
    <property type="match status" value="1"/>
</dbReference>
<protein>
    <submittedName>
        <fullName evidence="6">Glycosyltransferase</fullName>
        <ecNumber evidence="6">2.4.-.-</ecNumber>
    </submittedName>
</protein>
<dbReference type="AlphaFoldDB" id="A0AAU8JPN4"/>
<evidence type="ECO:0000313" key="6">
    <source>
        <dbReference type="EMBL" id="XCM40030.1"/>
    </source>
</evidence>
<dbReference type="GO" id="GO:0016757">
    <property type="term" value="F:glycosyltransferase activity"/>
    <property type="evidence" value="ECO:0007669"/>
    <property type="project" value="UniProtKB-KW"/>
</dbReference>
<comment type="pathway">
    <text evidence="1">Cell wall biogenesis; cell wall polysaccharide biosynthesis.</text>
</comment>
<evidence type="ECO:0000256" key="2">
    <source>
        <dbReference type="ARBA" id="ARBA00006739"/>
    </source>
</evidence>
<sequence length="315" mass="36322">MTENQAESKPFIYFLTVNYYSSKLITSLLASLETQAKIPYKLIIVNNSPDDAEIEALNQEKTVILQAGENLGFGKGCNLGIHWVYDQDPEAIIWLINPDTLMLTDSLAKVPDFFSNHPEVSILGTMVYEPSGDVWFGGGEFNRYTGSIIIKDNLFLHNPDAEYISCAWVTGCSFLLNLRKFDTCPEFDPDYFLYYEDFDFCQRYAQKGHVIAMTNHLAVFHQPSQITNQNLFHKYYHSTYSYLFTINKYCHPVVFWLRLLRLGLNGLWFLLRDSLKRSALRNRAVGLGKIKGILSYLKSDKNYSDNHHRDTENTK</sequence>
<keyword evidence="3 6" id="KW-0328">Glycosyltransferase</keyword>
<feature type="domain" description="Glycosyltransferase 2-like" evidence="5">
    <location>
        <begin position="18"/>
        <end position="140"/>
    </location>
</feature>
<gene>
    <name evidence="6" type="ORF">ABWT76_003007</name>
</gene>
<evidence type="ECO:0000256" key="4">
    <source>
        <dbReference type="ARBA" id="ARBA00022679"/>
    </source>
</evidence>
<dbReference type="SUPFAM" id="SSF53448">
    <property type="entry name" value="Nucleotide-diphospho-sugar transferases"/>
    <property type="match status" value="1"/>
</dbReference>